<reference evidence="1 2" key="1">
    <citation type="submission" date="2023-07" db="EMBL/GenBank/DDBJ databases">
        <title>Sequencing the genomes of 1000 actinobacteria strains.</title>
        <authorList>
            <person name="Klenk H.-P."/>
        </authorList>
    </citation>
    <scope>NUCLEOTIDE SEQUENCE [LARGE SCALE GENOMIC DNA]</scope>
    <source>
        <strain evidence="1 2">DSM 44388</strain>
    </source>
</reference>
<dbReference type="Proteomes" id="UP001235712">
    <property type="component" value="Unassembled WGS sequence"/>
</dbReference>
<name>A0ABT9PEJ7_9ACTN</name>
<organism evidence="1 2">
    <name type="scientific">Kineosporia succinea</name>
    <dbReference type="NCBI Taxonomy" id="84632"/>
    <lineage>
        <taxon>Bacteria</taxon>
        <taxon>Bacillati</taxon>
        <taxon>Actinomycetota</taxon>
        <taxon>Actinomycetes</taxon>
        <taxon>Kineosporiales</taxon>
        <taxon>Kineosporiaceae</taxon>
        <taxon>Kineosporia</taxon>
    </lineage>
</organism>
<proteinExistence type="predicted"/>
<comment type="caution">
    <text evidence="1">The sequence shown here is derived from an EMBL/GenBank/DDBJ whole genome shotgun (WGS) entry which is preliminary data.</text>
</comment>
<protein>
    <submittedName>
        <fullName evidence="1">Enoyl-CoA hydratase/carnithine racemase</fullName>
    </submittedName>
</protein>
<dbReference type="Pfam" id="PF00378">
    <property type="entry name" value="ECH_1"/>
    <property type="match status" value="1"/>
</dbReference>
<evidence type="ECO:0000313" key="1">
    <source>
        <dbReference type="EMBL" id="MDP9830926.1"/>
    </source>
</evidence>
<dbReference type="EMBL" id="JAUSQZ010000001">
    <property type="protein sequence ID" value="MDP9830926.1"/>
    <property type="molecule type" value="Genomic_DNA"/>
</dbReference>
<dbReference type="CDD" id="cd06558">
    <property type="entry name" value="crotonase-like"/>
    <property type="match status" value="1"/>
</dbReference>
<dbReference type="Gene3D" id="3.90.226.10">
    <property type="entry name" value="2-enoyl-CoA Hydratase, Chain A, domain 1"/>
    <property type="match status" value="1"/>
</dbReference>
<dbReference type="RefSeq" id="WP_307250207.1">
    <property type="nucleotide sequence ID" value="NZ_JAUSQZ010000001.1"/>
</dbReference>
<gene>
    <name evidence="1" type="ORF">J2S57_006675</name>
</gene>
<dbReference type="PANTHER" id="PTHR11941:SF54">
    <property type="entry name" value="ENOYL-COA HYDRATASE, MITOCHONDRIAL"/>
    <property type="match status" value="1"/>
</dbReference>
<evidence type="ECO:0000313" key="2">
    <source>
        <dbReference type="Proteomes" id="UP001235712"/>
    </source>
</evidence>
<dbReference type="InterPro" id="IPR029045">
    <property type="entry name" value="ClpP/crotonase-like_dom_sf"/>
</dbReference>
<dbReference type="InterPro" id="IPR001753">
    <property type="entry name" value="Enoyl-CoA_hydra/iso"/>
</dbReference>
<keyword evidence="2" id="KW-1185">Reference proteome</keyword>
<dbReference type="SUPFAM" id="SSF52096">
    <property type="entry name" value="ClpP/crotonase"/>
    <property type="match status" value="1"/>
</dbReference>
<dbReference type="PANTHER" id="PTHR11941">
    <property type="entry name" value="ENOYL-COA HYDRATASE-RELATED"/>
    <property type="match status" value="1"/>
</dbReference>
<accession>A0ABT9PEJ7</accession>
<sequence length="302" mass="32224">MKYLPYTRYTGDTSIRRNLMTDQSLPSLHLKRQDGVLWVSIDAPPVNLMTAQLLLDLDAVAASAENDPDLQVVVVQSADPEFFIAHGDLTFVEDPATYAALPIAEGTLAGTGPMMRLHERWRRLPQTTIAKVAGLARGGGSELAASLDLRFAALETAAFGQFEALTGIVPGAGATAHLPRLVGRARALEIVLTGDLVDAATAERWGWVNRALPAAQLDEFVDRVARTIATLPEGVRVAATAAIDAADGPLEDALRAEDRLLGETFTPASGELARAALAAGVPAREVEMNLEEVLRANLVRHP</sequence>